<gene>
    <name evidence="1" type="ORF">EHS25_004012</name>
</gene>
<proteinExistence type="predicted"/>
<comment type="caution">
    <text evidence="1">The sequence shown here is derived from an EMBL/GenBank/DDBJ whole genome shotgun (WGS) entry which is preliminary data.</text>
</comment>
<reference evidence="1 2" key="1">
    <citation type="submission" date="2018-11" db="EMBL/GenBank/DDBJ databases">
        <title>Genome sequence of Saitozyma podzolica DSM 27192.</title>
        <authorList>
            <person name="Aliyu H."/>
            <person name="Gorte O."/>
            <person name="Ochsenreither K."/>
        </authorList>
    </citation>
    <scope>NUCLEOTIDE SEQUENCE [LARGE SCALE GENOMIC DNA]</scope>
    <source>
        <strain evidence="1 2">DSM 27192</strain>
    </source>
</reference>
<accession>A0A427YT06</accession>
<dbReference type="EMBL" id="RSCD01000002">
    <property type="protein sequence ID" value="RSH94209.1"/>
    <property type="molecule type" value="Genomic_DNA"/>
</dbReference>
<protein>
    <submittedName>
        <fullName evidence="1">Uncharacterized protein</fullName>
    </submittedName>
</protein>
<dbReference type="Proteomes" id="UP000279259">
    <property type="component" value="Unassembled WGS sequence"/>
</dbReference>
<name>A0A427YT06_9TREE</name>
<sequence length="108" mass="11853">MRNSAVTAGIIDDWIDCPDSVPGCDAWNFKHPGDQAVFSHFIMKGLQKRNVVAVLPCMEATGNTLLSEMGSGCNGTIVTHNWWYGKQALAQEAISMTALHMMRLLESL</sequence>
<dbReference type="OrthoDB" id="10412482at2759"/>
<evidence type="ECO:0000313" key="2">
    <source>
        <dbReference type="Proteomes" id="UP000279259"/>
    </source>
</evidence>
<dbReference type="AlphaFoldDB" id="A0A427YT06"/>
<organism evidence="1 2">
    <name type="scientific">Saitozyma podzolica</name>
    <dbReference type="NCBI Taxonomy" id="1890683"/>
    <lineage>
        <taxon>Eukaryota</taxon>
        <taxon>Fungi</taxon>
        <taxon>Dikarya</taxon>
        <taxon>Basidiomycota</taxon>
        <taxon>Agaricomycotina</taxon>
        <taxon>Tremellomycetes</taxon>
        <taxon>Tremellales</taxon>
        <taxon>Trimorphomycetaceae</taxon>
        <taxon>Saitozyma</taxon>
    </lineage>
</organism>
<evidence type="ECO:0000313" key="1">
    <source>
        <dbReference type="EMBL" id="RSH94209.1"/>
    </source>
</evidence>
<keyword evidence="2" id="KW-1185">Reference proteome</keyword>